<sequence>MSSDECGLCLDDSVFGYCNDCPINLCQKCFFNHEQVVIFSGHILCPLNASNQATHLTEQIGNDIHEEDCFIHPTHKQSFYCVKDDETICGRCICSNHSKCIHDIVDLNDVSFDENLTNELMIPFEQLVEEISTLDETISGNLQLNDECKTTCITEITEYSKKLEDILADRREKAIREVLLKHEQNENIIRKAESKCKEAKQHINTTCDLITDLSEKKHERHLFVVSKRLGTEIDAIETVIQQSTVENSFFSKFSFLKNAAVEHTL</sequence>
<accession>A0A9D4G2G7</accession>
<name>A0A9D4G2G7_DREPO</name>
<proteinExistence type="predicted"/>
<dbReference type="EMBL" id="JAIWYP010000006">
    <property type="protein sequence ID" value="KAH3809011.1"/>
    <property type="molecule type" value="Genomic_DNA"/>
</dbReference>
<dbReference type="InterPro" id="IPR047153">
    <property type="entry name" value="TRIM45/56/19-like"/>
</dbReference>
<gene>
    <name evidence="1" type="ORF">DPMN_137374</name>
</gene>
<organism evidence="1 2">
    <name type="scientific">Dreissena polymorpha</name>
    <name type="common">Zebra mussel</name>
    <name type="synonym">Mytilus polymorpha</name>
    <dbReference type="NCBI Taxonomy" id="45954"/>
    <lineage>
        <taxon>Eukaryota</taxon>
        <taxon>Metazoa</taxon>
        <taxon>Spiralia</taxon>
        <taxon>Lophotrochozoa</taxon>
        <taxon>Mollusca</taxon>
        <taxon>Bivalvia</taxon>
        <taxon>Autobranchia</taxon>
        <taxon>Heteroconchia</taxon>
        <taxon>Euheterodonta</taxon>
        <taxon>Imparidentia</taxon>
        <taxon>Neoheterodontei</taxon>
        <taxon>Myida</taxon>
        <taxon>Dreissenoidea</taxon>
        <taxon>Dreissenidae</taxon>
        <taxon>Dreissena</taxon>
    </lineage>
</organism>
<evidence type="ECO:0008006" key="3">
    <source>
        <dbReference type="Google" id="ProtNLM"/>
    </source>
</evidence>
<reference evidence="1" key="1">
    <citation type="journal article" date="2019" name="bioRxiv">
        <title>The Genome of the Zebra Mussel, Dreissena polymorpha: A Resource for Invasive Species Research.</title>
        <authorList>
            <person name="McCartney M.A."/>
            <person name="Auch B."/>
            <person name="Kono T."/>
            <person name="Mallez S."/>
            <person name="Zhang Y."/>
            <person name="Obille A."/>
            <person name="Becker A."/>
            <person name="Abrahante J.E."/>
            <person name="Garbe J."/>
            <person name="Badalamenti J.P."/>
            <person name="Herman A."/>
            <person name="Mangelson H."/>
            <person name="Liachko I."/>
            <person name="Sullivan S."/>
            <person name="Sone E.D."/>
            <person name="Koren S."/>
            <person name="Silverstein K.A.T."/>
            <person name="Beckman K.B."/>
            <person name="Gohl D.M."/>
        </authorList>
    </citation>
    <scope>NUCLEOTIDE SEQUENCE</scope>
    <source>
        <strain evidence="1">Duluth1</strain>
        <tissue evidence="1">Whole animal</tissue>
    </source>
</reference>
<dbReference type="PANTHER" id="PTHR25462">
    <property type="entry name" value="BONUS, ISOFORM C-RELATED"/>
    <property type="match status" value="1"/>
</dbReference>
<dbReference type="AlphaFoldDB" id="A0A9D4G2G7"/>
<dbReference type="CDD" id="cd19756">
    <property type="entry name" value="Bbox2"/>
    <property type="match status" value="1"/>
</dbReference>
<comment type="caution">
    <text evidence="1">The sequence shown here is derived from an EMBL/GenBank/DDBJ whole genome shotgun (WGS) entry which is preliminary data.</text>
</comment>
<reference evidence="1" key="2">
    <citation type="submission" date="2020-11" db="EMBL/GenBank/DDBJ databases">
        <authorList>
            <person name="McCartney M.A."/>
            <person name="Auch B."/>
            <person name="Kono T."/>
            <person name="Mallez S."/>
            <person name="Becker A."/>
            <person name="Gohl D.M."/>
            <person name="Silverstein K.A.T."/>
            <person name="Koren S."/>
            <person name="Bechman K.B."/>
            <person name="Herman A."/>
            <person name="Abrahante J.E."/>
            <person name="Garbe J."/>
        </authorList>
    </citation>
    <scope>NUCLEOTIDE SEQUENCE</scope>
    <source>
        <strain evidence="1">Duluth1</strain>
        <tissue evidence="1">Whole animal</tissue>
    </source>
</reference>
<evidence type="ECO:0000313" key="1">
    <source>
        <dbReference type="EMBL" id="KAH3809011.1"/>
    </source>
</evidence>
<protein>
    <recommendedName>
        <fullName evidence="3">B box-type domain-containing protein</fullName>
    </recommendedName>
</protein>
<dbReference type="PANTHER" id="PTHR25462:SF296">
    <property type="entry name" value="MEIOTIC P26, ISOFORM F"/>
    <property type="match status" value="1"/>
</dbReference>
<dbReference type="CDD" id="cd19757">
    <property type="entry name" value="Bbox1"/>
    <property type="match status" value="1"/>
</dbReference>
<dbReference type="SUPFAM" id="SSF57845">
    <property type="entry name" value="B-box zinc-binding domain"/>
    <property type="match status" value="1"/>
</dbReference>
<dbReference type="Proteomes" id="UP000828390">
    <property type="component" value="Unassembled WGS sequence"/>
</dbReference>
<keyword evidence="2" id="KW-1185">Reference proteome</keyword>
<dbReference type="Gene3D" id="3.30.160.60">
    <property type="entry name" value="Classic Zinc Finger"/>
    <property type="match status" value="1"/>
</dbReference>
<evidence type="ECO:0000313" key="2">
    <source>
        <dbReference type="Proteomes" id="UP000828390"/>
    </source>
</evidence>